<dbReference type="InterPro" id="IPR010982">
    <property type="entry name" value="Lambda_DNA-bd_dom_sf"/>
</dbReference>
<gene>
    <name evidence="2" type="ORF">EI42_06378</name>
</gene>
<dbReference type="CDD" id="cd00093">
    <property type="entry name" value="HTH_XRE"/>
    <property type="match status" value="1"/>
</dbReference>
<feature type="non-terminal residue" evidence="2">
    <location>
        <position position="222"/>
    </location>
</feature>
<dbReference type="Gene3D" id="1.10.260.40">
    <property type="entry name" value="lambda repressor-like DNA-binding domains"/>
    <property type="match status" value="1"/>
</dbReference>
<dbReference type="PROSITE" id="PS50943">
    <property type="entry name" value="HTH_CROC1"/>
    <property type="match status" value="1"/>
</dbReference>
<sequence>MEKIALESIRYHQRAIKNGPDIAEREYTMKKALHPNQLKKLLAIAGLSQREAAQEANIPEGTFRHYVAGDQVIPRRDRVKIARVIGCDIQALAPQYDVQDQLPSKLKGKTASFEADEYFAFGSVKTNIIILDGDGTDVYIPENIHTFYDPQPATFFDEVIQAKKQIQQEQEERKRSGKPYQWNGAKVLLSRIVISREPVHEQMTLSLWFKPRDHYIGLATRR</sequence>
<organism evidence="2 3">
    <name type="scientific">Thermosporothrix hazakensis</name>
    <dbReference type="NCBI Taxonomy" id="644383"/>
    <lineage>
        <taxon>Bacteria</taxon>
        <taxon>Bacillati</taxon>
        <taxon>Chloroflexota</taxon>
        <taxon>Ktedonobacteria</taxon>
        <taxon>Ktedonobacterales</taxon>
        <taxon>Thermosporotrichaceae</taxon>
        <taxon>Thermosporothrix</taxon>
    </lineage>
</organism>
<dbReference type="EMBL" id="QKUF01000064">
    <property type="protein sequence ID" value="PZW18048.1"/>
    <property type="molecule type" value="Genomic_DNA"/>
</dbReference>
<evidence type="ECO:0000313" key="2">
    <source>
        <dbReference type="EMBL" id="PZW18048.1"/>
    </source>
</evidence>
<dbReference type="SMART" id="SM00530">
    <property type="entry name" value="HTH_XRE"/>
    <property type="match status" value="1"/>
</dbReference>
<dbReference type="AlphaFoldDB" id="A0A326TZL6"/>
<dbReference type="GO" id="GO:0003677">
    <property type="term" value="F:DNA binding"/>
    <property type="evidence" value="ECO:0007669"/>
    <property type="project" value="InterPro"/>
</dbReference>
<dbReference type="SUPFAM" id="SSF47413">
    <property type="entry name" value="lambda repressor-like DNA-binding domains"/>
    <property type="match status" value="1"/>
</dbReference>
<evidence type="ECO:0000259" key="1">
    <source>
        <dbReference type="PROSITE" id="PS50943"/>
    </source>
</evidence>
<reference evidence="2 3" key="1">
    <citation type="submission" date="2018-06" db="EMBL/GenBank/DDBJ databases">
        <title>Genomic Encyclopedia of Archaeal and Bacterial Type Strains, Phase II (KMG-II): from individual species to whole genera.</title>
        <authorList>
            <person name="Goeker M."/>
        </authorList>
    </citation>
    <scope>NUCLEOTIDE SEQUENCE [LARGE SCALE GENOMIC DNA]</scope>
    <source>
        <strain evidence="2 3">ATCC BAA-1881</strain>
    </source>
</reference>
<proteinExistence type="predicted"/>
<dbReference type="InterPro" id="IPR001387">
    <property type="entry name" value="Cro/C1-type_HTH"/>
</dbReference>
<accession>A0A326TZL6</accession>
<name>A0A326TZL6_THEHA</name>
<feature type="domain" description="HTH cro/C1-type" evidence="1">
    <location>
        <begin position="38"/>
        <end position="92"/>
    </location>
</feature>
<comment type="caution">
    <text evidence="2">The sequence shown here is derived from an EMBL/GenBank/DDBJ whole genome shotgun (WGS) entry which is preliminary data.</text>
</comment>
<dbReference type="Proteomes" id="UP000248806">
    <property type="component" value="Unassembled WGS sequence"/>
</dbReference>
<protein>
    <recommendedName>
        <fullName evidence="1">HTH cro/C1-type domain-containing protein</fullName>
    </recommendedName>
</protein>
<keyword evidence="3" id="KW-1185">Reference proteome</keyword>
<dbReference type="RefSeq" id="WP_146505475.1">
    <property type="nucleotide sequence ID" value="NZ_QKUF01000064.1"/>
</dbReference>
<evidence type="ECO:0000313" key="3">
    <source>
        <dbReference type="Proteomes" id="UP000248806"/>
    </source>
</evidence>